<name>A2DCQ3_TRIV3</name>
<dbReference type="Pfam" id="PF02138">
    <property type="entry name" value="Beach"/>
    <property type="match status" value="1"/>
</dbReference>
<dbReference type="InterPro" id="IPR036372">
    <property type="entry name" value="BEACH_dom_sf"/>
</dbReference>
<keyword evidence="3" id="KW-1185">Reference proteome</keyword>
<evidence type="ECO:0000313" key="3">
    <source>
        <dbReference type="Proteomes" id="UP000001542"/>
    </source>
</evidence>
<reference evidence="2" key="1">
    <citation type="submission" date="2006-10" db="EMBL/GenBank/DDBJ databases">
        <authorList>
            <person name="Amadeo P."/>
            <person name="Zhao Q."/>
            <person name="Wortman J."/>
            <person name="Fraser-Liggett C."/>
            <person name="Carlton J."/>
        </authorList>
    </citation>
    <scope>NUCLEOTIDE SEQUENCE</scope>
    <source>
        <strain evidence="2">G3</strain>
    </source>
</reference>
<dbReference type="KEGG" id="tva:5467230"/>
<dbReference type="InterPro" id="IPR000409">
    <property type="entry name" value="BEACH_dom"/>
</dbReference>
<dbReference type="InParanoid" id="A2DCQ3"/>
<dbReference type="SUPFAM" id="SSF50729">
    <property type="entry name" value="PH domain-like"/>
    <property type="match status" value="1"/>
</dbReference>
<dbReference type="InterPro" id="IPR050865">
    <property type="entry name" value="BEACH_Domain"/>
</dbReference>
<protein>
    <submittedName>
        <fullName evidence="2">Beige/BEACH domain containing protein</fullName>
    </submittedName>
</protein>
<dbReference type="SUPFAM" id="SSF81837">
    <property type="entry name" value="BEACH domain"/>
    <property type="match status" value="1"/>
</dbReference>
<gene>
    <name evidence="2" type="ORF">TVAG_237030</name>
</gene>
<dbReference type="STRING" id="5722.A2DCQ3"/>
<dbReference type="InterPro" id="IPR031570">
    <property type="entry name" value="NBEA/BDCP_DUF4704"/>
</dbReference>
<dbReference type="PANTHER" id="PTHR13743">
    <property type="entry name" value="BEIGE/BEACH-RELATED"/>
    <property type="match status" value="1"/>
</dbReference>
<dbReference type="Pfam" id="PF15787">
    <property type="entry name" value="DUF4704"/>
    <property type="match status" value="1"/>
</dbReference>
<sequence length="1924" mass="223864">MNSIDLERLDDYSPITNILQINYPDITIPKSLSEEIKNIFLKYSDKTLEGTEEIIKKLKTGVSVDEIKEEYDFPPPINYKDIDFILKYQVTENKGHLYIGYHLLRSAALWFFADKSYHNRETFESVFKSIDYANQIIYRQLSSELFMFYCSNVFHYYYDKFTDEIRQLFIKFINERRVKIAKSLSESLTSYHLNFMKLILQNMDIPTIVSLIQTFTDIFNESNCSAENLHKISSNFKFFIPKLKQDIESQQLSLCLLDFYTVLGKISQLTKEDSNVIYKCLIKTEDKQDPGYHIYKILKRIIVGKPGSTRIRNANIIFNFLQIFMHSSRSTDAFTFILNLCQQHVSNIIILSDNDVDYDLLNLIRENEHNLDMIHIIGLSLQLVSSIAQFSSTPKVVSRLLSLLKPRNGFLSTLHATYIVMHFNLVELSVKSPIAALPLGENKPTIFVESLPTSCLSEDFYIGFWLYVLDDTKDVVTSLFRIYDNKDRSYNINLIGNRIEFSIPENFEHFTFNFDIIEDKWTFVCLGMEKNSSNINVNLYVNDIKTHEIITVESLRLDKSYNVSLDIGSNEKGRCYLGPIGFFDKPENCLMMYKMGPRIFDRPAMLYIVPQVIKSNLVLSQKSNQNEPVKAVLKSDIKFRVPVTFFDILTRNFMLENLIPLFRTLDMKLESGDLVPIFSGAVIDIIIDSLSSSKFIEDEFVSHHGFEVIAECLSQSNQRNLIYTTYQKFYFTFMTSKNEKLKKVILKEILVNPDIWIHSTDQDQKFIVKDWGLTLYSKHYNLCKECCPFDYLLMILRIYYWYEPVEQEIAQCTPNSKYPRFSKISIKEIRQEIIYILAMISTKDFTDDMFKSLLAHTVACKDLKQVVDFLFLIRIMIVNEEQPFNKVENSWPLFNVLHHLVNSGNEDISFAAIETIAALHLLEHFSTIPVKYHVGVLIEELPLSSLSIDYFAKLIPLVNKYPDFYPLCFYYVLHEGEKSCGALIQYININEQFAKRRSWAFWPVVTALTFGGEFMEKIIEFIAKCTNEHWRTTFAIIDVVARVLKVDDTRPKSIFIHSVVKNLWEQPLLSFEYMHDFFDLCIFHLFFRKVTHKLSSVEEILHDIDPQMEYKNDDFDLSEVTSESISMETLQSTENLAEIRQNFNRYEFVSKLSKLEINDEYTFGLNLNKDGSWLDAECAIDVIKQARRMKVETYHNFSAMLAKFAYKDVPDLAKEQMEELINDNVADQMYIDMMNGENLDHTDCFERIIRDTREHNDTIVNYNKDVVEKIKHNFEKVLNGMATLIDTTDNSIFAELHQNILGFIADDILMHNFCNKRRETIENSVTTKTGPWFTPKSPSKGRMISRYNCYENIPMKMIEFNEIPQISDTLEYLRDKYMMSEIPQIPDFCEISFNEENENLKIVLTCDRIEVTGTTRAKLFVYSDCLEIKNKQQMINIDARAVKQILFRPIRHLPTGLEIFTVSNESYLLNLDKLNSLTLLSGISSLSAFSQAEIQTMKPLEYFKSRNSTEKWINHEITNFEYLMELNNISGRSFNDLTNYPVLPNFLALDAESHLIVKDFTDISNYDLSRRHVIDLLSFAEPFKSYSKNPSNVRDSIQSNILVPEYFVCIDAFRDVALPFGFNCSEKLVTLVYESFENDLVSESLPTFIDNFFGILQSKFDFVDENVWKKAPPTDISYYMSIVARTEEEGQLPSRLFSEKHPQRMKIEKDIHLDLISKIKPKPEPLDLDPEEHDLENITVSFRIDDDSFIYGTKDGYIVRSNPDIKKKVSEESIVCISIDSSLICVGCADCKFVVLYSNTLEYFAHFPFFTSPIKIANLSERFSIVFGSTSEYIFIYSLSTRRMIMLVETNKKAVCACMSNIYGIICFSFGKDLFTYTLNGDKLSSRQFEFEANHMEFISDQQKEILVFTDGNNTQFLDLVALM</sequence>
<dbReference type="eggNOG" id="KOG1787">
    <property type="taxonomic scope" value="Eukaryota"/>
</dbReference>
<dbReference type="SUPFAM" id="SSF50978">
    <property type="entry name" value="WD40 repeat-like"/>
    <property type="match status" value="1"/>
</dbReference>
<dbReference type="Gene3D" id="1.10.1540.10">
    <property type="entry name" value="BEACH domain"/>
    <property type="match status" value="2"/>
</dbReference>
<reference evidence="2" key="2">
    <citation type="journal article" date="2007" name="Science">
        <title>Draft genome sequence of the sexually transmitted pathogen Trichomonas vaginalis.</title>
        <authorList>
            <person name="Carlton J.M."/>
            <person name="Hirt R.P."/>
            <person name="Silva J.C."/>
            <person name="Delcher A.L."/>
            <person name="Schatz M."/>
            <person name="Zhao Q."/>
            <person name="Wortman J.R."/>
            <person name="Bidwell S.L."/>
            <person name="Alsmark U.C.M."/>
            <person name="Besteiro S."/>
            <person name="Sicheritz-Ponten T."/>
            <person name="Noel C.J."/>
            <person name="Dacks J.B."/>
            <person name="Foster P.G."/>
            <person name="Simillion C."/>
            <person name="Van de Peer Y."/>
            <person name="Miranda-Saavedra D."/>
            <person name="Barton G.J."/>
            <person name="Westrop G.D."/>
            <person name="Mueller S."/>
            <person name="Dessi D."/>
            <person name="Fiori P.L."/>
            <person name="Ren Q."/>
            <person name="Paulsen I."/>
            <person name="Zhang H."/>
            <person name="Bastida-Corcuera F.D."/>
            <person name="Simoes-Barbosa A."/>
            <person name="Brown M.T."/>
            <person name="Hayes R.D."/>
            <person name="Mukherjee M."/>
            <person name="Okumura C.Y."/>
            <person name="Schneider R."/>
            <person name="Smith A.J."/>
            <person name="Vanacova S."/>
            <person name="Villalvazo M."/>
            <person name="Haas B.J."/>
            <person name="Pertea M."/>
            <person name="Feldblyum T.V."/>
            <person name="Utterback T.R."/>
            <person name="Shu C.L."/>
            <person name="Osoegawa K."/>
            <person name="de Jong P.J."/>
            <person name="Hrdy I."/>
            <person name="Horvathova L."/>
            <person name="Zubacova Z."/>
            <person name="Dolezal P."/>
            <person name="Malik S.B."/>
            <person name="Logsdon J.M. Jr."/>
            <person name="Henze K."/>
            <person name="Gupta A."/>
            <person name="Wang C.C."/>
            <person name="Dunne R.L."/>
            <person name="Upcroft J.A."/>
            <person name="Upcroft P."/>
            <person name="White O."/>
            <person name="Salzberg S.L."/>
            <person name="Tang P."/>
            <person name="Chiu C.-H."/>
            <person name="Lee Y.-S."/>
            <person name="Embley T.M."/>
            <person name="Coombs G.H."/>
            <person name="Mottram J.C."/>
            <person name="Tachezy J."/>
            <person name="Fraser-Liggett C.M."/>
            <person name="Johnson P.J."/>
        </authorList>
    </citation>
    <scope>NUCLEOTIDE SEQUENCE [LARGE SCALE GENOMIC DNA]</scope>
    <source>
        <strain evidence="2">G3</strain>
    </source>
</reference>
<dbReference type="PANTHER" id="PTHR13743:SF112">
    <property type="entry name" value="BEACH DOMAIN-CONTAINING PROTEIN"/>
    <property type="match status" value="1"/>
</dbReference>
<dbReference type="SMART" id="SM01026">
    <property type="entry name" value="Beach"/>
    <property type="match status" value="1"/>
</dbReference>
<dbReference type="VEuPathDB" id="TrichDB:TVAG_237030"/>
<proteinExistence type="predicted"/>
<dbReference type="SMR" id="A2DCQ3"/>
<dbReference type="OrthoDB" id="29306at2759"/>
<dbReference type="VEuPathDB" id="TrichDB:TVAGG3_0607340"/>
<dbReference type="RefSeq" id="XP_001582663.1">
    <property type="nucleotide sequence ID" value="XM_001582613.1"/>
</dbReference>
<evidence type="ECO:0000259" key="1">
    <source>
        <dbReference type="SMART" id="SM01026"/>
    </source>
</evidence>
<feature type="domain" description="BEACH" evidence="1">
    <location>
        <begin position="1509"/>
        <end position="1704"/>
    </location>
</feature>
<accession>A2DCQ3</accession>
<dbReference type="EMBL" id="DS113188">
    <property type="protein sequence ID" value="EAY21677.1"/>
    <property type="molecule type" value="Genomic_DNA"/>
</dbReference>
<evidence type="ECO:0000313" key="2">
    <source>
        <dbReference type="EMBL" id="EAY21677.1"/>
    </source>
</evidence>
<dbReference type="Proteomes" id="UP000001542">
    <property type="component" value="Unassembled WGS sequence"/>
</dbReference>
<organism evidence="2 3">
    <name type="scientific">Trichomonas vaginalis (strain ATCC PRA-98 / G3)</name>
    <dbReference type="NCBI Taxonomy" id="412133"/>
    <lineage>
        <taxon>Eukaryota</taxon>
        <taxon>Metamonada</taxon>
        <taxon>Parabasalia</taxon>
        <taxon>Trichomonadida</taxon>
        <taxon>Trichomonadidae</taxon>
        <taxon>Trichomonas</taxon>
    </lineage>
</organism>
<dbReference type="InterPro" id="IPR036322">
    <property type="entry name" value="WD40_repeat_dom_sf"/>
</dbReference>